<dbReference type="EMBL" id="JABFOF010000005">
    <property type="protein sequence ID" value="KAG2397880.1"/>
    <property type="molecule type" value="Genomic_DNA"/>
</dbReference>
<feature type="region of interest" description="Disordered" evidence="7">
    <location>
        <begin position="356"/>
        <end position="417"/>
    </location>
</feature>
<evidence type="ECO:0000256" key="6">
    <source>
        <dbReference type="SAM" id="Coils"/>
    </source>
</evidence>
<dbReference type="InterPro" id="IPR004827">
    <property type="entry name" value="bZIP"/>
</dbReference>
<evidence type="ECO:0000256" key="2">
    <source>
        <dbReference type="ARBA" id="ARBA00023015"/>
    </source>
</evidence>
<feature type="compositionally biased region" description="Polar residues" evidence="7">
    <location>
        <begin position="356"/>
        <end position="365"/>
    </location>
</feature>
<feature type="compositionally biased region" description="Basic residues" evidence="7">
    <location>
        <begin position="404"/>
        <end position="416"/>
    </location>
</feature>
<feature type="region of interest" description="Disordered" evidence="7">
    <location>
        <begin position="114"/>
        <end position="178"/>
    </location>
</feature>
<dbReference type="SMART" id="SM00338">
    <property type="entry name" value="BRLZ"/>
    <property type="match status" value="1"/>
</dbReference>
<keyword evidence="4" id="KW-0804">Transcription</keyword>
<evidence type="ECO:0000256" key="5">
    <source>
        <dbReference type="ARBA" id="ARBA00023242"/>
    </source>
</evidence>
<proteinExistence type="predicted"/>
<dbReference type="InterPro" id="IPR045314">
    <property type="entry name" value="bZIP_plant_GBF1"/>
</dbReference>
<gene>
    <name evidence="9" type="ORF">HKW66_Vig0138840</name>
</gene>
<evidence type="ECO:0000313" key="9">
    <source>
        <dbReference type="EMBL" id="KAG2397880.1"/>
    </source>
</evidence>
<evidence type="ECO:0000256" key="1">
    <source>
        <dbReference type="ARBA" id="ARBA00004123"/>
    </source>
</evidence>
<dbReference type="PROSITE" id="PS50217">
    <property type="entry name" value="BZIP"/>
    <property type="match status" value="1"/>
</dbReference>
<evidence type="ECO:0000313" key="10">
    <source>
        <dbReference type="Proteomes" id="UP000743370"/>
    </source>
</evidence>
<feature type="compositionally biased region" description="Polar residues" evidence="7">
    <location>
        <begin position="145"/>
        <end position="166"/>
    </location>
</feature>
<comment type="caution">
    <text evidence="9">The sequence shown here is derived from an EMBL/GenBank/DDBJ whole genome shotgun (WGS) entry which is preliminary data.</text>
</comment>
<keyword evidence="5" id="KW-0539">Nucleus</keyword>
<dbReference type="GO" id="GO:0003700">
    <property type="term" value="F:DNA-binding transcription factor activity"/>
    <property type="evidence" value="ECO:0007669"/>
    <property type="project" value="InterPro"/>
</dbReference>
<feature type="compositionally biased region" description="Polar residues" evidence="7">
    <location>
        <begin position="378"/>
        <end position="390"/>
    </location>
</feature>
<organism evidence="9 10">
    <name type="scientific">Phaseolus angularis</name>
    <name type="common">Azuki bean</name>
    <name type="synonym">Vigna angularis</name>
    <dbReference type="NCBI Taxonomy" id="3914"/>
    <lineage>
        <taxon>Eukaryota</taxon>
        <taxon>Viridiplantae</taxon>
        <taxon>Streptophyta</taxon>
        <taxon>Embryophyta</taxon>
        <taxon>Tracheophyta</taxon>
        <taxon>Spermatophyta</taxon>
        <taxon>Magnoliopsida</taxon>
        <taxon>eudicotyledons</taxon>
        <taxon>Gunneridae</taxon>
        <taxon>Pentapetalae</taxon>
        <taxon>rosids</taxon>
        <taxon>fabids</taxon>
        <taxon>Fabales</taxon>
        <taxon>Fabaceae</taxon>
        <taxon>Papilionoideae</taxon>
        <taxon>50 kb inversion clade</taxon>
        <taxon>NPAAA clade</taxon>
        <taxon>indigoferoid/millettioid clade</taxon>
        <taxon>Phaseoleae</taxon>
        <taxon>Vigna</taxon>
    </lineage>
</organism>
<dbReference type="Gene3D" id="1.20.5.170">
    <property type="match status" value="1"/>
</dbReference>
<feature type="region of interest" description="Disordered" evidence="7">
    <location>
        <begin position="1"/>
        <end position="36"/>
    </location>
</feature>
<sequence>MKTYLEKNKTLAKPGHKSSAPMNEIPNLPKSRTPWSTSQASVFRNYGSTPTSSLTPASPHLYSPWFGSQIWNRPTQYGSLYQSSSFSNYPMAARVGQSSLLASANTLQRTSAENNMGFKNHSYKISQPTSNVTPKAKENERRPSIQGTNLKGSTSSVTSESKQRTAVVNDKKNDGGSTKVHIRLCNASNNTKEQRKRKAEQTSSKILSIKSIYERQDIRSTKQQQSRMMSGTVGGAKSVTHTENINADDENTNIETENFEANPSDPNQNLHIDLNASSANPVLEEGWPTAELLLLQQESDDTKEQRKRKAMNKSFKRRKKIMKLVDIFSAKHEQSSMTVRNGGGANNVTSIENSNSIQDKTNIGSNHFGANPTERNRNLSTKLSATNPQLTKEESDEEKEQRRQSKKKSAKRSRMKMKMERERLNASIENLGVENAALREKLHDLLHECDKLIENNNSILDELNEMYGKEKVMEVLSMQYADSGQC</sequence>
<keyword evidence="6" id="KW-0175">Coiled coil</keyword>
<feature type="compositionally biased region" description="Polar residues" evidence="7">
    <location>
        <begin position="123"/>
        <end position="133"/>
    </location>
</feature>
<keyword evidence="3" id="KW-0238">DNA-binding</keyword>
<evidence type="ECO:0000256" key="7">
    <source>
        <dbReference type="SAM" id="MobiDB-lite"/>
    </source>
</evidence>
<dbReference type="GO" id="GO:0005634">
    <property type="term" value="C:nucleus"/>
    <property type="evidence" value="ECO:0007669"/>
    <property type="project" value="UniProtKB-SubCell"/>
</dbReference>
<dbReference type="GO" id="GO:0003677">
    <property type="term" value="F:DNA binding"/>
    <property type="evidence" value="ECO:0007669"/>
    <property type="project" value="UniProtKB-KW"/>
</dbReference>
<evidence type="ECO:0000259" key="8">
    <source>
        <dbReference type="PROSITE" id="PS50217"/>
    </source>
</evidence>
<dbReference type="Proteomes" id="UP000743370">
    <property type="component" value="Unassembled WGS sequence"/>
</dbReference>
<evidence type="ECO:0000256" key="3">
    <source>
        <dbReference type="ARBA" id="ARBA00023125"/>
    </source>
</evidence>
<protein>
    <recommendedName>
        <fullName evidence="8">BZIP domain-containing protein</fullName>
    </recommendedName>
</protein>
<dbReference type="AlphaFoldDB" id="A0A8T0KDE9"/>
<dbReference type="CDD" id="cd14702">
    <property type="entry name" value="bZIP_plant_GBF1"/>
    <property type="match status" value="1"/>
</dbReference>
<reference evidence="9 10" key="1">
    <citation type="submission" date="2020-05" db="EMBL/GenBank/DDBJ databases">
        <title>Vigna angularis (adzuki bean) Var. LongXiaoDou No. 4 denovo assembly.</title>
        <authorList>
            <person name="Xiang H."/>
        </authorList>
    </citation>
    <scope>NUCLEOTIDE SEQUENCE [LARGE SCALE GENOMIC DNA]</scope>
    <source>
        <tissue evidence="9">Leaf</tissue>
    </source>
</reference>
<feature type="domain" description="BZIP" evidence="8">
    <location>
        <begin position="396"/>
        <end position="452"/>
    </location>
</feature>
<accession>A0A8T0KDE9</accession>
<keyword evidence="2" id="KW-0805">Transcription regulation</keyword>
<name>A0A8T0KDE9_PHAAN</name>
<evidence type="ECO:0000256" key="4">
    <source>
        <dbReference type="ARBA" id="ARBA00023163"/>
    </source>
</evidence>
<feature type="coiled-coil region" evidence="6">
    <location>
        <begin position="421"/>
        <end position="455"/>
    </location>
</feature>
<comment type="subcellular location">
    <subcellularLocation>
        <location evidence="1">Nucleus</location>
    </subcellularLocation>
</comment>